<evidence type="ECO:0000313" key="6">
    <source>
        <dbReference type="Proteomes" id="UP000683429"/>
    </source>
</evidence>
<feature type="domain" description="Copper amine oxidase-like N-terminal" evidence="2">
    <location>
        <begin position="41"/>
        <end position="148"/>
    </location>
</feature>
<evidence type="ECO:0000256" key="1">
    <source>
        <dbReference type="SAM" id="SignalP"/>
    </source>
</evidence>
<dbReference type="STRING" id="1333845.SAMN04487895_111134"/>
<dbReference type="AlphaFoldDB" id="A0A1H8SEA3"/>
<dbReference type="Proteomes" id="UP000198809">
    <property type="component" value="Unassembled WGS sequence"/>
</dbReference>
<evidence type="ECO:0000259" key="2">
    <source>
        <dbReference type="Pfam" id="PF07833"/>
    </source>
</evidence>
<proteinExistence type="predicted"/>
<dbReference type="EMBL" id="CP076607">
    <property type="protein sequence ID" value="QWU16754.1"/>
    <property type="molecule type" value="Genomic_DNA"/>
</dbReference>
<dbReference type="RefSeq" id="WP_036592411.1">
    <property type="nucleotide sequence ID" value="NZ_CP076607.1"/>
</dbReference>
<keyword evidence="1" id="KW-0732">Signal</keyword>
<protein>
    <submittedName>
        <fullName evidence="4">Copper amine oxidase N-terminal domain-containing protein</fullName>
    </submittedName>
</protein>
<organism evidence="4 5">
    <name type="scientific">Paenibacillus sophorae</name>
    <dbReference type="NCBI Taxonomy" id="1333845"/>
    <lineage>
        <taxon>Bacteria</taxon>
        <taxon>Bacillati</taxon>
        <taxon>Bacillota</taxon>
        <taxon>Bacilli</taxon>
        <taxon>Bacillales</taxon>
        <taxon>Paenibacillaceae</taxon>
        <taxon>Paenibacillus</taxon>
    </lineage>
</organism>
<reference evidence="3 6" key="2">
    <citation type="submission" date="2021-06" db="EMBL/GenBank/DDBJ databases">
        <title>Whole genome sequence of Paenibacillus sophorae DSM23020 for comparative genomics.</title>
        <authorList>
            <person name="Kim M.-J."/>
            <person name="Lee G."/>
            <person name="Shin J.-H."/>
        </authorList>
    </citation>
    <scope>NUCLEOTIDE SEQUENCE [LARGE SCALE GENOMIC DNA]</scope>
    <source>
        <strain evidence="3 6">DSM 23020</strain>
    </source>
</reference>
<keyword evidence="6" id="KW-1185">Reference proteome</keyword>
<accession>A0A1H8SEA3</accession>
<sequence>MFKKLTAVCVCLGLAVFIAGPGTGGTPSAQAASPAGMTSVTVNGVKLTLESQAYVKQGRVMAPLRDMAKGLGAQLYWDAASRTATIKRDSHQAQIKAGSSRALRDGGVVILDVPAEIRSGRVYVPLRFVVESMGATISWNVKTGTAQIILPLDPASAEKVIAERAAAAVQALKAKDWAALSSMVHSSRGVRFSPYGYVDTSKDIVLSRGDIAAVGADGAVRTWGAYDGTGDPIKLTFAQYYDKFIYSADFAEAPEMGYNQTIGTGNSLNNARGVYPAAILVEYHYDGFDPQYAGMDWQSLRLVFVKEGGQWMLVGIIHDQWTI</sequence>
<dbReference type="EMBL" id="FODH01000011">
    <property type="protein sequence ID" value="SEO76877.1"/>
    <property type="molecule type" value="Genomic_DNA"/>
</dbReference>
<reference evidence="4 5" key="1">
    <citation type="submission" date="2016-10" db="EMBL/GenBank/DDBJ databases">
        <authorList>
            <person name="de Groot N.N."/>
        </authorList>
    </citation>
    <scope>NUCLEOTIDE SEQUENCE [LARGE SCALE GENOMIC DNA]</scope>
    <source>
        <strain evidence="4 5">CGMCC 1.10238</strain>
    </source>
</reference>
<dbReference type="SUPFAM" id="SSF55383">
    <property type="entry name" value="Copper amine oxidase, domain N"/>
    <property type="match status" value="1"/>
</dbReference>
<dbReference type="InterPro" id="IPR012854">
    <property type="entry name" value="Cu_amine_oxidase-like_N"/>
</dbReference>
<dbReference type="Proteomes" id="UP000683429">
    <property type="component" value="Chromosome"/>
</dbReference>
<evidence type="ECO:0000313" key="5">
    <source>
        <dbReference type="Proteomes" id="UP000198809"/>
    </source>
</evidence>
<gene>
    <name evidence="3" type="ORF">KP014_05945</name>
    <name evidence="4" type="ORF">SAMN04487895_111134</name>
</gene>
<feature type="chain" id="PRO_5011749307" evidence="1">
    <location>
        <begin position="32"/>
        <end position="323"/>
    </location>
</feature>
<feature type="signal peptide" evidence="1">
    <location>
        <begin position="1"/>
        <end position="31"/>
    </location>
</feature>
<dbReference type="InterPro" id="IPR036582">
    <property type="entry name" value="Mao_N_sf"/>
</dbReference>
<evidence type="ECO:0000313" key="4">
    <source>
        <dbReference type="EMBL" id="SEO76877.1"/>
    </source>
</evidence>
<dbReference type="OrthoDB" id="1267107at2"/>
<evidence type="ECO:0000313" key="3">
    <source>
        <dbReference type="EMBL" id="QWU16754.1"/>
    </source>
</evidence>
<dbReference type="Pfam" id="PF07833">
    <property type="entry name" value="Cu_amine_oxidN1"/>
    <property type="match status" value="1"/>
</dbReference>
<name>A0A1H8SEA3_9BACL</name>
<dbReference type="Gene3D" id="3.30.457.10">
    <property type="entry name" value="Copper amine oxidase-like, N-terminal domain"/>
    <property type="match status" value="1"/>
</dbReference>